<dbReference type="AlphaFoldDB" id="A0A963YXZ5"/>
<dbReference type="RefSeq" id="WP_227323975.1">
    <property type="nucleotide sequence ID" value="NZ_JAESVB010000030.1"/>
</dbReference>
<sequence>MRMSEVRAAWEALAIIDLQTLLAGRKPLILAPHPDDESLGCGGLLAQCAAAGIGAQVAVLTDGSRSHPGSVSHPPPRLAARRRREAVDALRILGLSDSDLCWIGAEDTRLPAEGPAAEAIITALADLCDVTGCDLLLCTWRHDPHCDHEAAATLAEGLARRTGLPVMSYPVWGWTLPDETEVSAAQSGVRLAINAELALKQSAIRAHATQYSGVITDSPEGFTLPDHLLSVFDRPYETFLIP</sequence>
<dbReference type="InterPro" id="IPR003737">
    <property type="entry name" value="GlcNAc_PI_deacetylase-related"/>
</dbReference>
<protein>
    <submittedName>
        <fullName evidence="1">PIG-L family deacetylase</fullName>
    </submittedName>
</protein>
<dbReference type="Gene3D" id="3.40.50.10320">
    <property type="entry name" value="LmbE-like"/>
    <property type="match status" value="1"/>
</dbReference>
<dbReference type="SUPFAM" id="SSF102588">
    <property type="entry name" value="LmbE-like"/>
    <property type="match status" value="1"/>
</dbReference>
<dbReference type="GO" id="GO:0016811">
    <property type="term" value="F:hydrolase activity, acting on carbon-nitrogen (but not peptide) bonds, in linear amides"/>
    <property type="evidence" value="ECO:0007669"/>
    <property type="project" value="TreeGrafter"/>
</dbReference>
<organism evidence="1 2">
    <name type="scientific">Acidisoma silvae</name>
    <dbReference type="NCBI Taxonomy" id="2802396"/>
    <lineage>
        <taxon>Bacteria</taxon>
        <taxon>Pseudomonadati</taxon>
        <taxon>Pseudomonadota</taxon>
        <taxon>Alphaproteobacteria</taxon>
        <taxon>Acetobacterales</taxon>
        <taxon>Acidocellaceae</taxon>
        <taxon>Acidisoma</taxon>
    </lineage>
</organism>
<accession>A0A963YXZ5</accession>
<name>A0A963YXZ5_9PROT</name>
<keyword evidence="2" id="KW-1185">Reference proteome</keyword>
<dbReference type="PANTHER" id="PTHR12993">
    <property type="entry name" value="N-ACETYLGLUCOSAMINYL-PHOSPHATIDYLINOSITOL DE-N-ACETYLASE-RELATED"/>
    <property type="match status" value="1"/>
</dbReference>
<evidence type="ECO:0000313" key="1">
    <source>
        <dbReference type="EMBL" id="MCB8878330.1"/>
    </source>
</evidence>
<reference evidence="1" key="1">
    <citation type="journal article" date="2021" name="Microorganisms">
        <title>Acidisoma silvae sp. nov. and Acidisomacellulosilytica sp. nov., Two Acidophilic Bacteria Isolated from Decaying Wood, Hydrolyzing Cellulose and Producing Poly-3-hydroxybutyrate.</title>
        <authorList>
            <person name="Mieszkin S."/>
            <person name="Pouder E."/>
            <person name="Uroz S."/>
            <person name="Simon-Colin C."/>
            <person name="Alain K."/>
        </authorList>
    </citation>
    <scope>NUCLEOTIDE SEQUENCE</scope>
    <source>
        <strain evidence="1">HW T2.11</strain>
    </source>
</reference>
<proteinExistence type="predicted"/>
<reference evidence="1" key="2">
    <citation type="submission" date="2021-01" db="EMBL/GenBank/DDBJ databases">
        <authorList>
            <person name="Mieszkin S."/>
            <person name="Pouder E."/>
            <person name="Alain K."/>
        </authorList>
    </citation>
    <scope>NUCLEOTIDE SEQUENCE</scope>
    <source>
        <strain evidence="1">HW T2.11</strain>
    </source>
</reference>
<dbReference type="EMBL" id="JAESVB010000030">
    <property type="protein sequence ID" value="MCB8878330.1"/>
    <property type="molecule type" value="Genomic_DNA"/>
</dbReference>
<dbReference type="Pfam" id="PF02585">
    <property type="entry name" value="PIG-L"/>
    <property type="match status" value="1"/>
</dbReference>
<dbReference type="PANTHER" id="PTHR12993:SF29">
    <property type="entry name" value="BLR3841 PROTEIN"/>
    <property type="match status" value="1"/>
</dbReference>
<evidence type="ECO:0000313" key="2">
    <source>
        <dbReference type="Proteomes" id="UP000708298"/>
    </source>
</evidence>
<dbReference type="Proteomes" id="UP000708298">
    <property type="component" value="Unassembled WGS sequence"/>
</dbReference>
<dbReference type="InterPro" id="IPR024078">
    <property type="entry name" value="LmbE-like_dom_sf"/>
</dbReference>
<gene>
    <name evidence="1" type="ORF">ASILVAE211_24350</name>
</gene>
<comment type="caution">
    <text evidence="1">The sequence shown here is derived from an EMBL/GenBank/DDBJ whole genome shotgun (WGS) entry which is preliminary data.</text>
</comment>